<feature type="chain" id="PRO_5043029363" evidence="1">
    <location>
        <begin position="24"/>
        <end position="97"/>
    </location>
</feature>
<sequence>ISRMKVFDIILLLLFVLSSEVAPGKDPEHSGSKKAFFREKRFFLSLGKKLPLSRNMVVHDQLSPNQNALRSSSTCPHWQTTKMECTEIISEHPMSKL</sequence>
<dbReference type="AlphaFoldDB" id="A0AAN5D7G9"/>
<keyword evidence="3" id="KW-1185">Reference proteome</keyword>
<comment type="caution">
    <text evidence="2">The sequence shown here is derived from an EMBL/GenBank/DDBJ whole genome shotgun (WGS) entry which is preliminary data.</text>
</comment>
<name>A0AAN5D7G9_9BILA</name>
<dbReference type="Proteomes" id="UP001328107">
    <property type="component" value="Unassembled WGS sequence"/>
</dbReference>
<proteinExistence type="predicted"/>
<reference evidence="3" key="1">
    <citation type="submission" date="2022-10" db="EMBL/GenBank/DDBJ databases">
        <title>Genome assembly of Pristionchus species.</title>
        <authorList>
            <person name="Yoshida K."/>
            <person name="Sommer R.J."/>
        </authorList>
    </citation>
    <scope>NUCLEOTIDE SEQUENCE [LARGE SCALE GENOMIC DNA]</scope>
    <source>
        <strain evidence="3">RS5460</strain>
    </source>
</reference>
<gene>
    <name evidence="2" type="ORF">PMAYCL1PPCAC_27249</name>
</gene>
<feature type="non-terminal residue" evidence="2">
    <location>
        <position position="1"/>
    </location>
</feature>
<protein>
    <submittedName>
        <fullName evidence="2">Uncharacterized protein</fullName>
    </submittedName>
</protein>
<evidence type="ECO:0000313" key="2">
    <source>
        <dbReference type="EMBL" id="GMR57054.1"/>
    </source>
</evidence>
<feature type="signal peptide" evidence="1">
    <location>
        <begin position="1"/>
        <end position="23"/>
    </location>
</feature>
<accession>A0AAN5D7G9</accession>
<organism evidence="2 3">
    <name type="scientific">Pristionchus mayeri</name>
    <dbReference type="NCBI Taxonomy" id="1317129"/>
    <lineage>
        <taxon>Eukaryota</taxon>
        <taxon>Metazoa</taxon>
        <taxon>Ecdysozoa</taxon>
        <taxon>Nematoda</taxon>
        <taxon>Chromadorea</taxon>
        <taxon>Rhabditida</taxon>
        <taxon>Rhabditina</taxon>
        <taxon>Diplogasteromorpha</taxon>
        <taxon>Diplogasteroidea</taxon>
        <taxon>Neodiplogasteridae</taxon>
        <taxon>Pristionchus</taxon>
    </lineage>
</organism>
<evidence type="ECO:0000256" key="1">
    <source>
        <dbReference type="SAM" id="SignalP"/>
    </source>
</evidence>
<dbReference type="EMBL" id="BTRK01000006">
    <property type="protein sequence ID" value="GMR57054.1"/>
    <property type="molecule type" value="Genomic_DNA"/>
</dbReference>
<evidence type="ECO:0000313" key="3">
    <source>
        <dbReference type="Proteomes" id="UP001328107"/>
    </source>
</evidence>
<keyword evidence="1" id="KW-0732">Signal</keyword>